<evidence type="ECO:0000256" key="2">
    <source>
        <dbReference type="ARBA" id="ARBA00004496"/>
    </source>
</evidence>
<dbReference type="Proteomes" id="UP001209878">
    <property type="component" value="Unassembled WGS sequence"/>
</dbReference>
<dbReference type="FunFam" id="4.10.280.10:FF:000052">
    <property type="entry name" value="Protein atonal homolog 8"/>
    <property type="match status" value="1"/>
</dbReference>
<keyword evidence="6" id="KW-0539">Nucleus</keyword>
<evidence type="ECO:0000256" key="6">
    <source>
        <dbReference type="ARBA" id="ARBA00023242"/>
    </source>
</evidence>
<dbReference type="GO" id="GO:0005737">
    <property type="term" value="C:cytoplasm"/>
    <property type="evidence" value="ECO:0007669"/>
    <property type="project" value="UniProtKB-SubCell"/>
</dbReference>
<evidence type="ECO:0000313" key="9">
    <source>
        <dbReference type="EMBL" id="KAK2185303.1"/>
    </source>
</evidence>
<keyword evidence="4" id="KW-0238">DNA-binding</keyword>
<accession>A0AAD9NZD6</accession>
<keyword evidence="3" id="KW-0805">Transcription regulation</keyword>
<evidence type="ECO:0000256" key="3">
    <source>
        <dbReference type="ARBA" id="ARBA00023015"/>
    </source>
</evidence>
<evidence type="ECO:0000256" key="5">
    <source>
        <dbReference type="ARBA" id="ARBA00023163"/>
    </source>
</evidence>
<evidence type="ECO:0000313" key="10">
    <source>
        <dbReference type="Proteomes" id="UP001209878"/>
    </source>
</evidence>
<dbReference type="GO" id="GO:0046983">
    <property type="term" value="F:protein dimerization activity"/>
    <property type="evidence" value="ECO:0007669"/>
    <property type="project" value="InterPro"/>
</dbReference>
<dbReference type="Gene3D" id="4.10.280.10">
    <property type="entry name" value="Helix-loop-helix DNA-binding domain"/>
    <property type="match status" value="1"/>
</dbReference>
<feature type="domain" description="BHLH" evidence="8">
    <location>
        <begin position="148"/>
        <end position="200"/>
    </location>
</feature>
<dbReference type="CDD" id="cd11421">
    <property type="entry name" value="bHLH_TS_ATOH8"/>
    <property type="match status" value="1"/>
</dbReference>
<dbReference type="InterPro" id="IPR032660">
    <property type="entry name" value="ATOH8_bHLH"/>
</dbReference>
<feature type="compositionally biased region" description="Basic residues" evidence="7">
    <location>
        <begin position="25"/>
        <end position="38"/>
    </location>
</feature>
<dbReference type="AlphaFoldDB" id="A0AAD9NZD6"/>
<comment type="subcellular location">
    <subcellularLocation>
        <location evidence="2">Cytoplasm</location>
    </subcellularLocation>
    <subcellularLocation>
        <location evidence="1">Nucleus speckle</location>
    </subcellularLocation>
</comment>
<proteinExistence type="predicted"/>
<dbReference type="GO" id="GO:0003700">
    <property type="term" value="F:DNA-binding transcription factor activity"/>
    <property type="evidence" value="ECO:0007669"/>
    <property type="project" value="InterPro"/>
</dbReference>
<dbReference type="PROSITE" id="PS50888">
    <property type="entry name" value="BHLH"/>
    <property type="match status" value="1"/>
</dbReference>
<reference evidence="9" key="1">
    <citation type="journal article" date="2023" name="Mol. Biol. Evol.">
        <title>Third-Generation Sequencing Reveals the Adaptive Role of the Epigenome in Three Deep-Sea Polychaetes.</title>
        <authorList>
            <person name="Perez M."/>
            <person name="Aroh O."/>
            <person name="Sun Y."/>
            <person name="Lan Y."/>
            <person name="Juniper S.K."/>
            <person name="Young C.R."/>
            <person name="Angers B."/>
            <person name="Qian P.Y."/>
        </authorList>
    </citation>
    <scope>NUCLEOTIDE SEQUENCE</scope>
    <source>
        <strain evidence="9">R07B-5</strain>
    </source>
</reference>
<evidence type="ECO:0000256" key="4">
    <source>
        <dbReference type="ARBA" id="ARBA00023125"/>
    </source>
</evidence>
<dbReference type="SMART" id="SM00353">
    <property type="entry name" value="HLH"/>
    <property type="match status" value="1"/>
</dbReference>
<dbReference type="GO" id="GO:0009653">
    <property type="term" value="P:anatomical structure morphogenesis"/>
    <property type="evidence" value="ECO:0007669"/>
    <property type="project" value="TreeGrafter"/>
</dbReference>
<evidence type="ECO:0000256" key="7">
    <source>
        <dbReference type="SAM" id="MobiDB-lite"/>
    </source>
</evidence>
<dbReference type="GO" id="GO:0070888">
    <property type="term" value="F:E-box binding"/>
    <property type="evidence" value="ECO:0007669"/>
    <property type="project" value="TreeGrafter"/>
</dbReference>
<name>A0AAD9NZD6_RIDPI</name>
<keyword evidence="10" id="KW-1185">Reference proteome</keyword>
<dbReference type="PANTHER" id="PTHR19290:SF102">
    <property type="entry name" value="TRANSCRIPTION FACTOR ATOH8"/>
    <property type="match status" value="1"/>
</dbReference>
<evidence type="ECO:0000259" key="8">
    <source>
        <dbReference type="PROSITE" id="PS50888"/>
    </source>
</evidence>
<comment type="caution">
    <text evidence="9">The sequence shown here is derived from an EMBL/GenBank/DDBJ whole genome shotgun (WGS) entry which is preliminary data.</text>
</comment>
<dbReference type="GO" id="GO:0045944">
    <property type="term" value="P:positive regulation of transcription by RNA polymerase II"/>
    <property type="evidence" value="ECO:0007669"/>
    <property type="project" value="TreeGrafter"/>
</dbReference>
<organism evidence="9 10">
    <name type="scientific">Ridgeia piscesae</name>
    <name type="common">Tubeworm</name>
    <dbReference type="NCBI Taxonomy" id="27915"/>
    <lineage>
        <taxon>Eukaryota</taxon>
        <taxon>Metazoa</taxon>
        <taxon>Spiralia</taxon>
        <taxon>Lophotrochozoa</taxon>
        <taxon>Annelida</taxon>
        <taxon>Polychaeta</taxon>
        <taxon>Sedentaria</taxon>
        <taxon>Canalipalpata</taxon>
        <taxon>Sabellida</taxon>
        <taxon>Siboglinidae</taxon>
        <taxon>Ridgeia</taxon>
    </lineage>
</organism>
<keyword evidence="5" id="KW-0804">Transcription</keyword>
<dbReference type="InterPro" id="IPR011598">
    <property type="entry name" value="bHLH_dom"/>
</dbReference>
<protein>
    <recommendedName>
        <fullName evidence="8">BHLH domain-containing protein</fullName>
    </recommendedName>
</protein>
<gene>
    <name evidence="9" type="ORF">NP493_240g01058</name>
</gene>
<feature type="compositionally biased region" description="Polar residues" evidence="7">
    <location>
        <begin position="122"/>
        <end position="131"/>
    </location>
</feature>
<dbReference type="Pfam" id="PF00010">
    <property type="entry name" value="HLH"/>
    <property type="match status" value="1"/>
</dbReference>
<dbReference type="InterPro" id="IPR036638">
    <property type="entry name" value="HLH_DNA-bd_sf"/>
</dbReference>
<dbReference type="GO" id="GO:0016607">
    <property type="term" value="C:nuclear speck"/>
    <property type="evidence" value="ECO:0007669"/>
    <property type="project" value="UniProtKB-SubCell"/>
</dbReference>
<evidence type="ECO:0000256" key="1">
    <source>
        <dbReference type="ARBA" id="ARBA00004324"/>
    </source>
</evidence>
<dbReference type="PANTHER" id="PTHR19290">
    <property type="entry name" value="BASIC HELIX-LOOP-HELIX PROTEIN NEUROGENIN-RELATED"/>
    <property type="match status" value="1"/>
</dbReference>
<dbReference type="SUPFAM" id="SSF47459">
    <property type="entry name" value="HLH, helix-loop-helix DNA-binding domain"/>
    <property type="match status" value="1"/>
</dbReference>
<dbReference type="InterPro" id="IPR050359">
    <property type="entry name" value="bHLH_transcription_factors"/>
</dbReference>
<feature type="region of interest" description="Disordered" evidence="7">
    <location>
        <begin position="1"/>
        <end position="96"/>
    </location>
</feature>
<feature type="region of interest" description="Disordered" evidence="7">
    <location>
        <begin position="111"/>
        <end position="145"/>
    </location>
</feature>
<sequence>MDGPAVEHTCSDGPPGLHGQATPTRKNKRKMKEPRKRKDSVSVVKRPCLDSSASDSDPDESTTESGGQPREFPPETPDSTPSPCGSGGSTVDSRYPLTVPNVYSRFSSTFQVETPDSETGGLDQSASSAEWTMSARKQRKNYKNMTRERRVEANARERTRVHAISAAFEGLRRAVPSYSYNQRLSKLAILRIACSYILSLSRLAQLDYSHDQSRMSFAECVDLCTDTIQAEGRAKRRH</sequence>
<dbReference type="EMBL" id="JAODUO010000240">
    <property type="protein sequence ID" value="KAK2185303.1"/>
    <property type="molecule type" value="Genomic_DNA"/>
</dbReference>